<dbReference type="EMBL" id="LR778114">
    <property type="protein sequence ID" value="CAB1127544.1"/>
    <property type="molecule type" value="Genomic_DNA"/>
</dbReference>
<proteinExistence type="predicted"/>
<keyword evidence="5" id="KW-0598">Phosphotransferase system</keyword>
<dbReference type="PANTHER" id="PTHR33705:SF2">
    <property type="entry name" value="PHOSPHOCARRIER PROTEIN NPR"/>
    <property type="match status" value="1"/>
</dbReference>
<evidence type="ECO:0000256" key="4">
    <source>
        <dbReference type="ARBA" id="ARBA00022490"/>
    </source>
</evidence>
<gene>
    <name evidence="7" type="ORF">R50_0038</name>
</gene>
<dbReference type="PROSITE" id="PS51350">
    <property type="entry name" value="PTS_HPR_DOM"/>
    <property type="match status" value="1"/>
</dbReference>
<dbReference type="Pfam" id="PF00381">
    <property type="entry name" value="PTS-HPr"/>
    <property type="match status" value="1"/>
</dbReference>
<dbReference type="GO" id="GO:0005737">
    <property type="term" value="C:cytoplasm"/>
    <property type="evidence" value="ECO:0007669"/>
    <property type="project" value="UniProtKB-SubCell"/>
</dbReference>
<comment type="subcellular location">
    <subcellularLocation>
        <location evidence="2">Cytoplasm</location>
    </subcellularLocation>
</comment>
<dbReference type="SUPFAM" id="SSF55594">
    <property type="entry name" value="HPr-like"/>
    <property type="match status" value="1"/>
</dbReference>
<keyword evidence="4" id="KW-0963">Cytoplasm</keyword>
<evidence type="ECO:0000256" key="2">
    <source>
        <dbReference type="ARBA" id="ARBA00004496"/>
    </source>
</evidence>
<protein>
    <recommendedName>
        <fullName evidence="3">Phosphocarrier protein HPr</fullName>
    </recommendedName>
</protein>
<dbReference type="CDD" id="cd00367">
    <property type="entry name" value="PTS-HPr_like"/>
    <property type="match status" value="1"/>
</dbReference>
<evidence type="ECO:0000259" key="6">
    <source>
        <dbReference type="PROSITE" id="PS51350"/>
    </source>
</evidence>
<comment type="function">
    <text evidence="1">General (non sugar-specific) component of the phosphoenolpyruvate-dependent sugar phosphotransferase system (sugar PTS). This major carbohydrate active-transport system catalyzes the phosphorylation of incoming sugar substrates concomitantly with their translocation across the cell membrane. The phosphoryl group from phosphoenolpyruvate (PEP) is transferred to the phosphoryl carrier protein HPr by enzyme I. Phospho-HPr then transfers it to the PTS EIIA domain.</text>
</comment>
<dbReference type="PRINTS" id="PR00107">
    <property type="entry name" value="PHOSPHOCPHPR"/>
</dbReference>
<evidence type="ECO:0000313" key="7">
    <source>
        <dbReference type="EMBL" id="CAB1127544.1"/>
    </source>
</evidence>
<dbReference type="InterPro" id="IPR001020">
    <property type="entry name" value="PTS_HPr_His_P_site"/>
</dbReference>
<dbReference type="InterPro" id="IPR050399">
    <property type="entry name" value="HPr"/>
</dbReference>
<dbReference type="Gene3D" id="3.30.1340.10">
    <property type="entry name" value="HPr-like"/>
    <property type="match status" value="1"/>
</dbReference>
<sequence>MRQTTVTITHPEGLHARPAAEFVRAAAGFACSVRLRLGDREVDGKSILEVLSLGAREGTTLTLLCDGPDSEAALTTLRGLLIGRQSG</sequence>
<evidence type="ECO:0000256" key="1">
    <source>
        <dbReference type="ARBA" id="ARBA00003681"/>
    </source>
</evidence>
<evidence type="ECO:0000256" key="5">
    <source>
        <dbReference type="ARBA" id="ARBA00022683"/>
    </source>
</evidence>
<accession>A0A6F8ZCZ0</accession>
<dbReference type="InterPro" id="IPR035895">
    <property type="entry name" value="HPr-like_sf"/>
</dbReference>
<keyword evidence="8" id="KW-1185">Reference proteome</keyword>
<feature type="domain" description="HPr" evidence="6">
    <location>
        <begin position="1"/>
        <end position="87"/>
    </location>
</feature>
<dbReference type="AlphaFoldDB" id="A0A6F8ZCZ0"/>
<dbReference type="PROSITE" id="PS00369">
    <property type="entry name" value="PTS_HPR_HIS"/>
    <property type="match status" value="1"/>
</dbReference>
<dbReference type="KEGG" id="hfv:R50_0038"/>
<evidence type="ECO:0000256" key="3">
    <source>
        <dbReference type="ARBA" id="ARBA00020422"/>
    </source>
</evidence>
<dbReference type="Proteomes" id="UP000503399">
    <property type="component" value="Chromosome"/>
</dbReference>
<organism evidence="7 8">
    <name type="scientific">Candidatus Hydrogenisulfobacillus filiaventi</name>
    <dbReference type="NCBI Taxonomy" id="2707344"/>
    <lineage>
        <taxon>Bacteria</taxon>
        <taxon>Bacillati</taxon>
        <taxon>Bacillota</taxon>
        <taxon>Clostridia</taxon>
        <taxon>Eubacteriales</taxon>
        <taxon>Clostridiales Family XVII. Incertae Sedis</taxon>
        <taxon>Candidatus Hydrogenisulfobacillus</taxon>
    </lineage>
</organism>
<evidence type="ECO:0000313" key="8">
    <source>
        <dbReference type="Proteomes" id="UP000503399"/>
    </source>
</evidence>
<dbReference type="GO" id="GO:0009401">
    <property type="term" value="P:phosphoenolpyruvate-dependent sugar phosphotransferase system"/>
    <property type="evidence" value="ECO:0007669"/>
    <property type="project" value="UniProtKB-KW"/>
</dbReference>
<dbReference type="InterPro" id="IPR000032">
    <property type="entry name" value="HPr-like"/>
</dbReference>
<dbReference type="NCBIfam" id="TIGR01003">
    <property type="entry name" value="PTS_HPr_family"/>
    <property type="match status" value="1"/>
</dbReference>
<reference evidence="7 8" key="1">
    <citation type="submission" date="2020-02" db="EMBL/GenBank/DDBJ databases">
        <authorList>
            <person name="Hogendoorn C."/>
        </authorList>
    </citation>
    <scope>NUCLEOTIDE SEQUENCE [LARGE SCALE GENOMIC DNA]</scope>
    <source>
        <strain evidence="7">R501</strain>
    </source>
</reference>
<dbReference type="PANTHER" id="PTHR33705">
    <property type="entry name" value="PHOSPHOCARRIER PROTEIN HPR"/>
    <property type="match status" value="1"/>
</dbReference>
<name>A0A6F8ZCZ0_9FIRM</name>